<dbReference type="Proteomes" id="UP000467841">
    <property type="component" value="Unassembled WGS sequence"/>
</dbReference>
<dbReference type="GO" id="GO:0005829">
    <property type="term" value="C:cytosol"/>
    <property type="evidence" value="ECO:0007669"/>
    <property type="project" value="TreeGrafter"/>
</dbReference>
<sequence length="432" mass="49151">MAEEHQNPATVAIPGTPRIREVRIESGSEYFNPDNTMRGGSRAEIDVSDQKAVAGFIGRGSWVPFKLGDNCDDVGDFDIKRMEENAAMLEKDLIVKELETLDFLEALCSTKSIVEDFKRQLQQQALRSTETPEHLPSHIKEITEERCHRKTMDGLPVIQSYVESLNMKTKEEKDLPGVASLAEELNSLRLKPAGPDQRERFETSESQCEQVKMVVETSDTALERQSNASLKTAEMRLFAARKMEEAARAAEALAIAEMNILSSGRNQDGLCFPEEPPRSLLTLQAQMNKELSTDVSRTELMRKVEEANEEVKLSRQALEAALNRVEIARVKQLEAEDGFRKWNIESWKDQKAVRAKRSMKGDNFPRDSFLSHVNQQHEPVIDLPKPVLKRNVSIGNVLNWKQVRTVDEKEKQLVTPRRKFRFIHTQHGSRTE</sequence>
<comment type="caution">
    <text evidence="4">The sequence shown here is derived from an EMBL/GenBank/DDBJ whole genome shotgun (WGS) entry which is preliminary data.</text>
</comment>
<accession>A0A6D2L7P0</accession>
<dbReference type="PANTHER" id="PTHR32054:SF91">
    <property type="entry name" value="WEB FAMILY PROTEIN"/>
    <property type="match status" value="1"/>
</dbReference>
<dbReference type="GO" id="GO:0009903">
    <property type="term" value="P:chloroplast avoidance movement"/>
    <property type="evidence" value="ECO:0007669"/>
    <property type="project" value="TreeGrafter"/>
</dbReference>
<organism evidence="4 5">
    <name type="scientific">Microthlaspi erraticum</name>
    <dbReference type="NCBI Taxonomy" id="1685480"/>
    <lineage>
        <taxon>Eukaryota</taxon>
        <taxon>Viridiplantae</taxon>
        <taxon>Streptophyta</taxon>
        <taxon>Embryophyta</taxon>
        <taxon>Tracheophyta</taxon>
        <taxon>Spermatophyta</taxon>
        <taxon>Magnoliopsida</taxon>
        <taxon>eudicotyledons</taxon>
        <taxon>Gunneridae</taxon>
        <taxon>Pentapetalae</taxon>
        <taxon>rosids</taxon>
        <taxon>malvids</taxon>
        <taxon>Brassicales</taxon>
        <taxon>Brassicaceae</taxon>
        <taxon>Coluteocarpeae</taxon>
        <taxon>Microthlaspi</taxon>
    </lineage>
</organism>
<dbReference type="PANTHER" id="PTHR32054">
    <property type="entry name" value="HEAVY CHAIN, PUTATIVE, EXPRESSED-RELATED-RELATED"/>
    <property type="match status" value="1"/>
</dbReference>
<proteinExistence type="inferred from homology"/>
<evidence type="ECO:0000256" key="2">
    <source>
        <dbReference type="ARBA" id="ARBA00023054"/>
    </source>
</evidence>
<evidence type="ECO:0008006" key="6">
    <source>
        <dbReference type="Google" id="ProtNLM"/>
    </source>
</evidence>
<evidence type="ECO:0000256" key="1">
    <source>
        <dbReference type="ARBA" id="ARBA00005485"/>
    </source>
</evidence>
<dbReference type="GO" id="GO:0009904">
    <property type="term" value="P:chloroplast accumulation movement"/>
    <property type="evidence" value="ECO:0007669"/>
    <property type="project" value="TreeGrafter"/>
</dbReference>
<dbReference type="OrthoDB" id="1092978at2759"/>
<gene>
    <name evidence="4" type="ORF">MERR_LOCUS47689</name>
</gene>
<comment type="similarity">
    <text evidence="1">Belongs to the WEB family.</text>
</comment>
<keyword evidence="2 3" id="KW-0175">Coiled coil</keyword>
<reference evidence="4" key="1">
    <citation type="submission" date="2020-01" db="EMBL/GenBank/DDBJ databases">
        <authorList>
            <person name="Mishra B."/>
        </authorList>
    </citation>
    <scope>NUCLEOTIDE SEQUENCE [LARGE SCALE GENOMIC DNA]</scope>
</reference>
<protein>
    <recommendedName>
        <fullName evidence="6">WEB family protein</fullName>
    </recommendedName>
</protein>
<evidence type="ECO:0000313" key="4">
    <source>
        <dbReference type="EMBL" id="CAA7060453.1"/>
    </source>
</evidence>
<dbReference type="AlphaFoldDB" id="A0A6D2L7P0"/>
<keyword evidence="5" id="KW-1185">Reference proteome</keyword>
<evidence type="ECO:0000256" key="3">
    <source>
        <dbReference type="SAM" id="Coils"/>
    </source>
</evidence>
<feature type="coiled-coil region" evidence="3">
    <location>
        <begin position="297"/>
        <end position="328"/>
    </location>
</feature>
<name>A0A6D2L7P0_9BRAS</name>
<dbReference type="EMBL" id="CACVBM020001829">
    <property type="protein sequence ID" value="CAA7060453.1"/>
    <property type="molecule type" value="Genomic_DNA"/>
</dbReference>
<evidence type="ECO:0000313" key="5">
    <source>
        <dbReference type="Proteomes" id="UP000467841"/>
    </source>
</evidence>